<dbReference type="Proteomes" id="UP000314985">
    <property type="component" value="Chromosome 9"/>
</dbReference>
<sequence length="103" mass="12347">MCDWVTLLYSRKLTEHCKPAIMEKIKIIFLKKTYEICRSKFLRQYQCKLELEGFFQFSHNCTAWYLHSAVCSCWVFKEQCNINSVSGIVGFLGFVQVKTWYFY</sequence>
<proteinExistence type="predicted"/>
<evidence type="ECO:0000313" key="2">
    <source>
        <dbReference type="Proteomes" id="UP000314985"/>
    </source>
</evidence>
<evidence type="ECO:0000313" key="1">
    <source>
        <dbReference type="Ensembl" id="ENSSSCP00070020670.1"/>
    </source>
</evidence>
<reference evidence="1 2" key="1">
    <citation type="submission" date="2017-08" db="EMBL/GenBank/DDBJ databases">
        <title>USMARCv1.0.</title>
        <authorList>
            <person name="Hannum G.I."/>
            <person name="Koren S."/>
            <person name="Schroeder S.G."/>
            <person name="Chin S.C."/>
            <person name="Nonneman D.J."/>
            <person name="Becker S.A."/>
            <person name="Rosen B.D."/>
            <person name="Bickhart D.M."/>
            <person name="Putnam N.H."/>
            <person name="Green R.E."/>
            <person name="Tuggle C.K."/>
            <person name="Liu H."/>
            <person name="Rohrer G.A."/>
            <person name="Warr A."/>
            <person name="Hall R."/>
            <person name="Kim K."/>
            <person name="Hume D.A."/>
            <person name="Talbot R."/>
            <person name="Chow W."/>
            <person name="Howe K."/>
            <person name="Schwartz A.S."/>
            <person name="Watson M."/>
            <person name="Archibald A.L."/>
            <person name="Phillippy A.M."/>
            <person name="Smith T.P.L."/>
        </authorList>
    </citation>
    <scope>NUCLEOTIDE SEQUENCE [LARGE SCALE GENOMIC DNA]</scope>
</reference>
<name>A0A4X1TZ52_PIG</name>
<dbReference type="AlphaFoldDB" id="A0A4X1TZ52"/>
<organism evidence="1 2">
    <name type="scientific">Sus scrofa</name>
    <name type="common">Pig</name>
    <dbReference type="NCBI Taxonomy" id="9823"/>
    <lineage>
        <taxon>Eukaryota</taxon>
        <taxon>Metazoa</taxon>
        <taxon>Chordata</taxon>
        <taxon>Craniata</taxon>
        <taxon>Vertebrata</taxon>
        <taxon>Euteleostomi</taxon>
        <taxon>Mammalia</taxon>
        <taxon>Eutheria</taxon>
        <taxon>Laurasiatheria</taxon>
        <taxon>Artiodactyla</taxon>
        <taxon>Suina</taxon>
        <taxon>Suidae</taxon>
        <taxon>Sus</taxon>
    </lineage>
</organism>
<accession>A0A4X1TZ52</accession>
<dbReference type="Ensembl" id="ENSSSCT00070024948.1">
    <property type="protein sequence ID" value="ENSSSCP00070020670.1"/>
    <property type="gene ID" value="ENSSSCG00070012784.1"/>
</dbReference>
<protein>
    <submittedName>
        <fullName evidence="1">Uncharacterized protein</fullName>
    </submittedName>
</protein>
<reference evidence="1" key="2">
    <citation type="submission" date="2025-08" db="UniProtKB">
        <authorList>
            <consortium name="Ensembl"/>
        </authorList>
    </citation>
    <scope>IDENTIFICATION</scope>
</reference>